<sequence>MRVTGFHEENNSETSFCLGHLHVMVARNEIGHSQRAGRPKANDASTGIAVNWRCTCLISRHGKGDGLKLCGRRGVVRPTASA</sequence>
<dbReference type="Proteomes" id="UP000050761">
    <property type="component" value="Unassembled WGS sequence"/>
</dbReference>
<accession>A0A3P7ZR74</accession>
<dbReference type="EMBL" id="UZAH01028748">
    <property type="protein sequence ID" value="VDP02131.1"/>
    <property type="molecule type" value="Genomic_DNA"/>
</dbReference>
<evidence type="ECO:0000313" key="1">
    <source>
        <dbReference type="EMBL" id="VDP02131.1"/>
    </source>
</evidence>
<accession>A0A183G1V3</accession>
<evidence type="ECO:0000313" key="2">
    <source>
        <dbReference type="Proteomes" id="UP000050761"/>
    </source>
</evidence>
<reference evidence="3" key="2">
    <citation type="submission" date="2019-09" db="UniProtKB">
        <authorList>
            <consortium name="WormBaseParasite"/>
        </authorList>
    </citation>
    <scope>IDENTIFICATION</scope>
</reference>
<proteinExistence type="predicted"/>
<organism evidence="2 3">
    <name type="scientific">Heligmosomoides polygyrus</name>
    <name type="common">Parasitic roundworm</name>
    <dbReference type="NCBI Taxonomy" id="6339"/>
    <lineage>
        <taxon>Eukaryota</taxon>
        <taxon>Metazoa</taxon>
        <taxon>Ecdysozoa</taxon>
        <taxon>Nematoda</taxon>
        <taxon>Chromadorea</taxon>
        <taxon>Rhabditida</taxon>
        <taxon>Rhabditina</taxon>
        <taxon>Rhabditomorpha</taxon>
        <taxon>Strongyloidea</taxon>
        <taxon>Heligmosomidae</taxon>
        <taxon>Heligmosomoides</taxon>
    </lineage>
</organism>
<name>A0A183G1V3_HELPZ</name>
<protein>
    <submittedName>
        <fullName evidence="3">Transposase</fullName>
    </submittedName>
</protein>
<gene>
    <name evidence="1" type="ORF">HPBE_LOCUS15214</name>
</gene>
<dbReference type="AlphaFoldDB" id="A0A183G1V3"/>
<keyword evidence="2" id="KW-1185">Reference proteome</keyword>
<dbReference type="WBParaSite" id="HPBE_0001521501-mRNA-1">
    <property type="protein sequence ID" value="HPBE_0001521501-mRNA-1"/>
    <property type="gene ID" value="HPBE_0001521501"/>
</dbReference>
<reference evidence="1 2" key="1">
    <citation type="submission" date="2018-11" db="EMBL/GenBank/DDBJ databases">
        <authorList>
            <consortium name="Pathogen Informatics"/>
        </authorList>
    </citation>
    <scope>NUCLEOTIDE SEQUENCE [LARGE SCALE GENOMIC DNA]</scope>
</reference>
<evidence type="ECO:0000313" key="3">
    <source>
        <dbReference type="WBParaSite" id="HPBE_0001521501-mRNA-1"/>
    </source>
</evidence>